<dbReference type="AlphaFoldDB" id="A0A8J3SQP9"/>
<dbReference type="Pfam" id="PF18029">
    <property type="entry name" value="Glyoxalase_6"/>
    <property type="match status" value="1"/>
</dbReference>
<comment type="caution">
    <text evidence="2">The sequence shown here is derived from an EMBL/GenBank/DDBJ whole genome shotgun (WGS) entry which is preliminary data.</text>
</comment>
<accession>A0A8J3SQP9</accession>
<dbReference type="InterPro" id="IPR029068">
    <property type="entry name" value="Glyas_Bleomycin-R_OHBP_Dase"/>
</dbReference>
<gene>
    <name evidence="2" type="ORF">Psi01_76860</name>
</gene>
<evidence type="ECO:0000313" key="3">
    <source>
        <dbReference type="Proteomes" id="UP000619788"/>
    </source>
</evidence>
<keyword evidence="3" id="KW-1185">Reference proteome</keyword>
<protein>
    <recommendedName>
        <fullName evidence="1">Glyoxalase-like domain-containing protein</fullName>
    </recommendedName>
</protein>
<sequence>MPGGCRPPGLRRPAAEPARYLSAGPGRMTAMVSYQSVIDCAAPERMARFWAGALRYTVEPPPGGFDT</sequence>
<evidence type="ECO:0000313" key="2">
    <source>
        <dbReference type="EMBL" id="GIH97056.1"/>
    </source>
</evidence>
<dbReference type="Proteomes" id="UP000619788">
    <property type="component" value="Unassembled WGS sequence"/>
</dbReference>
<name>A0A8J3SQP9_9ACTN</name>
<feature type="domain" description="Glyoxalase-like" evidence="1">
    <location>
        <begin position="37"/>
        <end position="62"/>
    </location>
</feature>
<proteinExistence type="predicted"/>
<reference evidence="2 3" key="1">
    <citation type="submission" date="2021-01" db="EMBL/GenBank/DDBJ databases">
        <title>Whole genome shotgun sequence of Planobispora siamensis NBRC 107568.</title>
        <authorList>
            <person name="Komaki H."/>
            <person name="Tamura T."/>
        </authorList>
    </citation>
    <scope>NUCLEOTIDE SEQUENCE [LARGE SCALE GENOMIC DNA]</scope>
    <source>
        <strain evidence="2 3">NBRC 107568</strain>
    </source>
</reference>
<dbReference type="EMBL" id="BOOJ01000076">
    <property type="protein sequence ID" value="GIH97056.1"/>
    <property type="molecule type" value="Genomic_DNA"/>
</dbReference>
<organism evidence="2 3">
    <name type="scientific">Planobispora siamensis</name>
    <dbReference type="NCBI Taxonomy" id="936338"/>
    <lineage>
        <taxon>Bacteria</taxon>
        <taxon>Bacillati</taxon>
        <taxon>Actinomycetota</taxon>
        <taxon>Actinomycetes</taxon>
        <taxon>Streptosporangiales</taxon>
        <taxon>Streptosporangiaceae</taxon>
        <taxon>Planobispora</taxon>
    </lineage>
</organism>
<dbReference type="InterPro" id="IPR041581">
    <property type="entry name" value="Glyoxalase_6"/>
</dbReference>
<dbReference type="Gene3D" id="3.10.180.10">
    <property type="entry name" value="2,3-Dihydroxybiphenyl 1,2-Dioxygenase, domain 1"/>
    <property type="match status" value="1"/>
</dbReference>
<evidence type="ECO:0000259" key="1">
    <source>
        <dbReference type="Pfam" id="PF18029"/>
    </source>
</evidence>